<organism evidence="1">
    <name type="scientific">Siphoviridae sp. ctABi4</name>
    <dbReference type="NCBI Taxonomy" id="2823566"/>
    <lineage>
        <taxon>Viruses</taxon>
        <taxon>Duplodnaviria</taxon>
        <taxon>Heunggongvirae</taxon>
        <taxon>Uroviricota</taxon>
        <taxon>Caudoviricetes</taxon>
    </lineage>
</organism>
<accession>A0A8S5LF03</accession>
<dbReference type="EMBL" id="BK014705">
    <property type="protein sequence ID" value="DAD68621.1"/>
    <property type="molecule type" value="Genomic_DNA"/>
</dbReference>
<proteinExistence type="predicted"/>
<name>A0A8S5LF03_9CAUD</name>
<sequence length="67" mass="7478">MACVKNVKNVIKSVRGTINPYYDMGYENVTEIYRTNSSVCDMICDAFAFGYAQGIKAAKAEMRKAVK</sequence>
<protein>
    <submittedName>
        <fullName evidence="1">Uncharacterized protein</fullName>
    </submittedName>
</protein>
<reference evidence="1" key="1">
    <citation type="journal article" date="2021" name="Proc. Natl. Acad. Sci. U.S.A.">
        <title>A Catalog of Tens of Thousands of Viruses from Human Metagenomes Reveals Hidden Associations with Chronic Diseases.</title>
        <authorList>
            <person name="Tisza M.J."/>
            <person name="Buck C.B."/>
        </authorList>
    </citation>
    <scope>NUCLEOTIDE SEQUENCE</scope>
    <source>
        <strain evidence="1">CtABi4</strain>
    </source>
</reference>
<evidence type="ECO:0000313" key="1">
    <source>
        <dbReference type="EMBL" id="DAD68621.1"/>
    </source>
</evidence>